<dbReference type="Proteomes" id="UP000887013">
    <property type="component" value="Unassembled WGS sequence"/>
</dbReference>
<reference evidence="2" key="1">
    <citation type="submission" date="2020-08" db="EMBL/GenBank/DDBJ databases">
        <title>Multicomponent nature underlies the extraordinary mechanical properties of spider dragline silk.</title>
        <authorList>
            <person name="Kono N."/>
            <person name="Nakamura H."/>
            <person name="Mori M."/>
            <person name="Yoshida Y."/>
            <person name="Ohtoshi R."/>
            <person name="Malay A.D."/>
            <person name="Moran D.A.P."/>
            <person name="Tomita M."/>
            <person name="Numata K."/>
            <person name="Arakawa K."/>
        </authorList>
    </citation>
    <scope>NUCLEOTIDE SEQUENCE</scope>
</reference>
<accession>A0A8X6NY16</accession>
<dbReference type="EMBL" id="BMAW01109988">
    <property type="protein sequence ID" value="GFT41060.1"/>
    <property type="molecule type" value="Genomic_DNA"/>
</dbReference>
<protein>
    <submittedName>
        <fullName evidence="2">Uncharacterized protein</fullName>
    </submittedName>
</protein>
<comment type="caution">
    <text evidence="2">The sequence shown here is derived from an EMBL/GenBank/DDBJ whole genome shotgun (WGS) entry which is preliminary data.</text>
</comment>
<name>A0A8X6NY16_NEPPI</name>
<feature type="non-terminal residue" evidence="2">
    <location>
        <position position="1"/>
    </location>
</feature>
<keyword evidence="3" id="KW-1185">Reference proteome</keyword>
<keyword evidence="1" id="KW-0812">Transmembrane</keyword>
<organism evidence="2 3">
    <name type="scientific">Nephila pilipes</name>
    <name type="common">Giant wood spider</name>
    <name type="synonym">Nephila maculata</name>
    <dbReference type="NCBI Taxonomy" id="299642"/>
    <lineage>
        <taxon>Eukaryota</taxon>
        <taxon>Metazoa</taxon>
        <taxon>Ecdysozoa</taxon>
        <taxon>Arthropoda</taxon>
        <taxon>Chelicerata</taxon>
        <taxon>Arachnida</taxon>
        <taxon>Araneae</taxon>
        <taxon>Araneomorphae</taxon>
        <taxon>Entelegynae</taxon>
        <taxon>Araneoidea</taxon>
        <taxon>Nephilidae</taxon>
        <taxon>Nephila</taxon>
    </lineage>
</organism>
<dbReference type="AlphaFoldDB" id="A0A8X6NY16"/>
<gene>
    <name evidence="2" type="ORF">NPIL_566211</name>
</gene>
<dbReference type="OrthoDB" id="6466946at2759"/>
<sequence>KDIEDEIHKFLLTYWQVIAASTSVLFQIYTTGVDRTKKMFVDTLREKKKKIEDKFTVIPIQEDALVEGSAEASNGESQPSKKLL</sequence>
<evidence type="ECO:0000256" key="1">
    <source>
        <dbReference type="SAM" id="Phobius"/>
    </source>
</evidence>
<proteinExistence type="predicted"/>
<feature type="transmembrane region" description="Helical" evidence="1">
    <location>
        <begin position="12"/>
        <end position="30"/>
    </location>
</feature>
<keyword evidence="1" id="KW-0472">Membrane</keyword>
<evidence type="ECO:0000313" key="2">
    <source>
        <dbReference type="EMBL" id="GFT41060.1"/>
    </source>
</evidence>
<keyword evidence="1" id="KW-1133">Transmembrane helix</keyword>
<evidence type="ECO:0000313" key="3">
    <source>
        <dbReference type="Proteomes" id="UP000887013"/>
    </source>
</evidence>